<dbReference type="InterPro" id="IPR009279">
    <property type="entry name" value="Portal_Mu"/>
</dbReference>
<evidence type="ECO:0000313" key="2">
    <source>
        <dbReference type="Proteomes" id="UP000707352"/>
    </source>
</evidence>
<accession>A0ABX0V8S7</accession>
<keyword evidence="2" id="KW-1185">Reference proteome</keyword>
<comment type="caution">
    <text evidence="1">The sequence shown here is derived from an EMBL/GenBank/DDBJ whole genome shotgun (WGS) entry which is preliminary data.</text>
</comment>
<proteinExistence type="predicted"/>
<gene>
    <name evidence="1" type="ORF">HB375_02060</name>
</gene>
<evidence type="ECO:0000313" key="1">
    <source>
        <dbReference type="EMBL" id="NIX75396.1"/>
    </source>
</evidence>
<dbReference type="Pfam" id="PF06074">
    <property type="entry name" value="Portal_Mu"/>
    <property type="match status" value="1"/>
</dbReference>
<dbReference type="Proteomes" id="UP000707352">
    <property type="component" value="Unassembled WGS sequence"/>
</dbReference>
<dbReference type="RefSeq" id="WP_167671282.1">
    <property type="nucleotide sequence ID" value="NZ_JAATJS010000001.1"/>
</dbReference>
<protein>
    <submittedName>
        <fullName evidence="1">DUF935 domain-containing protein</fullName>
    </submittedName>
</protein>
<sequence length="526" mass="57726">MPRLSTILGPDGERIDLDELFGPEKAGPTLTGVRSPISGHPAEGLTPARLAAIHRAAAMGDATAYLELAEDIEERDPHYLTVLGTRKRAVAQLPITVEAATDDPEHVKHADLIREWLNGGALDAALFDILDALGKGFSVHELEWESTPQRVVPKDLIYRPPQWFTFDQTDLETILLNEGVTGEPLAPHKFLVHRHKAKSGITIRSGLARVASWSWMFKSFTLKDWAVFVQNYGTPIRIGKYDSTASKEDKEVLWRAVANIAGDCAAIIPKGMEIEFISLKDVAKGAEVYEKRCDWLDRQISKLVLGQTTTTDAVSGGHAVAKEHRLVQEDIERADAKLVSATLTRHLVPYIIAFNFGPQEKYPRILIGRPDEVPLPVVIEAIYKLGPLGLTVEASQLRDRLGFAEPAADAVVIGGRKAEPGSTDASQHGRGPLDRLRHLMSRHSSAPEPEVVDRLTERLAEDAAGALAGLTDEIRQVFDSATDLTDLMARLEELDLDQEQYQAAMARGVALAQLAGQAFLLDELKQ</sequence>
<name>A0ABX0V8S7_9HYPH</name>
<reference evidence="1 2" key="1">
    <citation type="submission" date="2020-03" db="EMBL/GenBank/DDBJ databases">
        <title>The genome sequence of Microvirga sp. c23x22.</title>
        <authorList>
            <person name="Zhang X."/>
        </authorList>
    </citation>
    <scope>NUCLEOTIDE SEQUENCE [LARGE SCALE GENOMIC DNA]</scope>
    <source>
        <strain evidence="2">c23x22</strain>
    </source>
</reference>
<dbReference type="EMBL" id="JAATJS010000001">
    <property type="protein sequence ID" value="NIX75396.1"/>
    <property type="molecule type" value="Genomic_DNA"/>
</dbReference>
<organism evidence="1 2">
    <name type="scientific">Microvirga terricola</name>
    <dbReference type="NCBI Taxonomy" id="2719797"/>
    <lineage>
        <taxon>Bacteria</taxon>
        <taxon>Pseudomonadati</taxon>
        <taxon>Pseudomonadota</taxon>
        <taxon>Alphaproteobacteria</taxon>
        <taxon>Hyphomicrobiales</taxon>
        <taxon>Methylobacteriaceae</taxon>
        <taxon>Microvirga</taxon>
    </lineage>
</organism>